<name>A0ABW6V182_MICFU</name>
<evidence type="ECO:0000313" key="1">
    <source>
        <dbReference type="EMBL" id="MFF4771669.1"/>
    </source>
</evidence>
<dbReference type="EMBL" id="JBIAXI010000001">
    <property type="protein sequence ID" value="MFF4771669.1"/>
    <property type="molecule type" value="Genomic_DNA"/>
</dbReference>
<evidence type="ECO:0000313" key="2">
    <source>
        <dbReference type="Proteomes" id="UP001602119"/>
    </source>
</evidence>
<keyword evidence="2" id="KW-1185">Reference proteome</keyword>
<organism evidence="1 2">
    <name type="scientific">Microtetraspora fusca</name>
    <dbReference type="NCBI Taxonomy" id="1997"/>
    <lineage>
        <taxon>Bacteria</taxon>
        <taxon>Bacillati</taxon>
        <taxon>Actinomycetota</taxon>
        <taxon>Actinomycetes</taxon>
        <taxon>Streptosporangiales</taxon>
        <taxon>Streptosporangiaceae</taxon>
        <taxon>Microtetraspora</taxon>
    </lineage>
</organism>
<dbReference type="Proteomes" id="UP001602119">
    <property type="component" value="Unassembled WGS sequence"/>
</dbReference>
<comment type="caution">
    <text evidence="1">The sequence shown here is derived from an EMBL/GenBank/DDBJ whole genome shotgun (WGS) entry which is preliminary data.</text>
</comment>
<protein>
    <recommendedName>
        <fullName evidence="3">HEAT repeat domain-containing protein</fullName>
    </recommendedName>
</protein>
<proteinExistence type="predicted"/>
<evidence type="ECO:0008006" key="3">
    <source>
        <dbReference type="Google" id="ProtNLM"/>
    </source>
</evidence>
<sequence>MGLHLLAGRATPQDVELVRTLGLLPCLGPTAVNVLETIPQVAADLIWLADRASPLTRTRAVAAMCRIGDPIATGWLLRHATDGRHPTESDAVQIAEAVSLADALEEAAAIDNEIILTAGRLLQALCSSDGYPARPDEYHDVCRAIAAFAVHAAEARPELDLLAALVTLTEELRSGPAALLPWSTGEPAATLTRLDRLIASPHWPPVLAEARRSADQVTRWRAGWATRAIARPFPDRASPGEAVHDRLAIRVAVPDPVRSGLVETRLLVNGRPVIADAFHKGLPYQPEDLLGALEATDRPHEVRLAEAYCTEGFCGALYVTIARDGDTVVWRDWRDPDGTVTLPPFRFHAERYAATIAQAGRDHGWEWPARSLARKLDRRLRDQPEPLTAWQCDLGRVSARNEEQDTVSMSFWHPRHPSSWDADDPWLQFEWVIPLDGTDLDAQVAHLADRLRHTDPKTYAKVVGGSREYADRLGFPWPY</sequence>
<dbReference type="RefSeq" id="WP_387340273.1">
    <property type="nucleotide sequence ID" value="NZ_JBIAXI010000001.1"/>
</dbReference>
<accession>A0ABW6V182</accession>
<gene>
    <name evidence="1" type="ORF">ACFY05_02285</name>
</gene>
<reference evidence="1 2" key="1">
    <citation type="submission" date="2024-10" db="EMBL/GenBank/DDBJ databases">
        <title>The Natural Products Discovery Center: Release of the First 8490 Sequenced Strains for Exploring Actinobacteria Biosynthetic Diversity.</title>
        <authorList>
            <person name="Kalkreuter E."/>
            <person name="Kautsar S.A."/>
            <person name="Yang D."/>
            <person name="Bader C.D."/>
            <person name="Teijaro C.N."/>
            <person name="Fluegel L."/>
            <person name="Davis C.M."/>
            <person name="Simpson J.R."/>
            <person name="Lauterbach L."/>
            <person name="Steele A.D."/>
            <person name="Gui C."/>
            <person name="Meng S."/>
            <person name="Li G."/>
            <person name="Viehrig K."/>
            <person name="Ye F."/>
            <person name="Su P."/>
            <person name="Kiefer A.F."/>
            <person name="Nichols A."/>
            <person name="Cepeda A.J."/>
            <person name="Yan W."/>
            <person name="Fan B."/>
            <person name="Jiang Y."/>
            <person name="Adhikari A."/>
            <person name="Zheng C.-J."/>
            <person name="Schuster L."/>
            <person name="Cowan T.M."/>
            <person name="Smanski M.J."/>
            <person name="Chevrette M.G."/>
            <person name="De Carvalho L.P.S."/>
            <person name="Shen B."/>
        </authorList>
    </citation>
    <scope>NUCLEOTIDE SEQUENCE [LARGE SCALE GENOMIC DNA]</scope>
    <source>
        <strain evidence="1 2">NPDC001281</strain>
    </source>
</reference>